<dbReference type="OrthoDB" id="4062651at2759"/>
<evidence type="ECO:0008006" key="3">
    <source>
        <dbReference type="Google" id="ProtNLM"/>
    </source>
</evidence>
<protein>
    <recommendedName>
        <fullName evidence="3">Protein kinase domain-containing protein</fullName>
    </recommendedName>
</protein>
<proteinExistence type="predicted"/>
<name>C6H8C7_AJECH</name>
<accession>C6H8C7</accession>
<dbReference type="EMBL" id="GG692421">
    <property type="protein sequence ID" value="EER42560.1"/>
    <property type="molecule type" value="Genomic_DNA"/>
</dbReference>
<dbReference type="Proteomes" id="UP000002624">
    <property type="component" value="Unassembled WGS sequence"/>
</dbReference>
<dbReference type="OMA" id="RKRGCQP"/>
<dbReference type="SUPFAM" id="SSF56112">
    <property type="entry name" value="Protein kinase-like (PK-like)"/>
    <property type="match status" value="1"/>
</dbReference>
<dbReference type="HOGENOM" id="CLU_180907_0_0_1"/>
<sequence length="100" mass="11366">MKFFHSGQILGWNSRKRGCQPLLRFTSKEVQVMEALSRHPHPNIIRYYGCRVVRSPITGLIMEGHAYTLSTYLNGGIGKIDKSSFMNALESPIRHLHAPD</sequence>
<evidence type="ECO:0000313" key="1">
    <source>
        <dbReference type="EMBL" id="EER42560.1"/>
    </source>
</evidence>
<reference evidence="2" key="1">
    <citation type="submission" date="2009-05" db="EMBL/GenBank/DDBJ databases">
        <title>The genome sequence of Ajellomyces capsulatus strain H143.</title>
        <authorList>
            <person name="Champion M."/>
            <person name="Cuomo C.A."/>
            <person name="Ma L.-J."/>
            <person name="Henn M.R."/>
            <person name="Sil A."/>
            <person name="Goldman B."/>
            <person name="Young S.K."/>
            <person name="Kodira C.D."/>
            <person name="Zeng Q."/>
            <person name="Koehrsen M."/>
            <person name="Alvarado L."/>
            <person name="Berlin A.M."/>
            <person name="Borenstein D."/>
            <person name="Chen Z."/>
            <person name="Engels R."/>
            <person name="Freedman E."/>
            <person name="Gellesch M."/>
            <person name="Goldberg J."/>
            <person name="Griggs A."/>
            <person name="Gujja S."/>
            <person name="Heiman D.I."/>
            <person name="Hepburn T.A."/>
            <person name="Howarth C."/>
            <person name="Jen D."/>
            <person name="Larson L."/>
            <person name="Lewis B."/>
            <person name="Mehta T."/>
            <person name="Park D."/>
            <person name="Pearson M."/>
            <person name="Roberts A."/>
            <person name="Saif S."/>
            <person name="Shea T.D."/>
            <person name="Shenoy N."/>
            <person name="Sisk P."/>
            <person name="Stolte C."/>
            <person name="Sykes S."/>
            <person name="Walk T."/>
            <person name="White J."/>
            <person name="Yandava C."/>
            <person name="Klein B."/>
            <person name="McEwen J.G."/>
            <person name="Puccia R."/>
            <person name="Goldman G.H."/>
            <person name="Felipe M.S."/>
            <person name="Nino-Vega G."/>
            <person name="San-Blas G."/>
            <person name="Taylor J.W."/>
            <person name="Mendoza L."/>
            <person name="Galagan J.E."/>
            <person name="Nusbaum C."/>
            <person name="Birren B.W."/>
        </authorList>
    </citation>
    <scope>NUCLEOTIDE SEQUENCE [LARGE SCALE GENOMIC DNA]</scope>
    <source>
        <strain evidence="2">H143</strain>
    </source>
</reference>
<dbReference type="VEuPathDB" id="FungiDB:HCDG_02458"/>
<organism evidence="1 2">
    <name type="scientific">Ajellomyces capsulatus (strain H143)</name>
    <name type="common">Darling's disease fungus</name>
    <name type="synonym">Histoplasma capsulatum</name>
    <dbReference type="NCBI Taxonomy" id="544712"/>
    <lineage>
        <taxon>Eukaryota</taxon>
        <taxon>Fungi</taxon>
        <taxon>Dikarya</taxon>
        <taxon>Ascomycota</taxon>
        <taxon>Pezizomycotina</taxon>
        <taxon>Eurotiomycetes</taxon>
        <taxon>Eurotiomycetidae</taxon>
        <taxon>Onygenales</taxon>
        <taxon>Ajellomycetaceae</taxon>
        <taxon>Histoplasma</taxon>
    </lineage>
</organism>
<dbReference type="InterPro" id="IPR011009">
    <property type="entry name" value="Kinase-like_dom_sf"/>
</dbReference>
<evidence type="ECO:0000313" key="2">
    <source>
        <dbReference type="Proteomes" id="UP000002624"/>
    </source>
</evidence>
<dbReference type="AlphaFoldDB" id="C6H8C7"/>
<gene>
    <name evidence="1" type="ORF">HCDG_02458</name>
</gene>
<dbReference type="STRING" id="544712.C6H8C7"/>